<organism evidence="1 2">
    <name type="scientific">Anabaena lutea FACHB-196</name>
    <dbReference type="NCBI Taxonomy" id="2692881"/>
    <lineage>
        <taxon>Bacteria</taxon>
        <taxon>Bacillati</taxon>
        <taxon>Cyanobacteriota</taxon>
        <taxon>Cyanophyceae</taxon>
        <taxon>Nostocales</taxon>
        <taxon>Nostocaceae</taxon>
        <taxon>Anabaena</taxon>
    </lineage>
</organism>
<gene>
    <name evidence="1" type="ORF">H6G59_19570</name>
</gene>
<protein>
    <submittedName>
        <fullName evidence="1">Uncharacterized protein</fullName>
    </submittedName>
</protein>
<proteinExistence type="predicted"/>
<dbReference type="Proteomes" id="UP000640531">
    <property type="component" value="Unassembled WGS sequence"/>
</dbReference>
<reference evidence="1 2" key="1">
    <citation type="journal article" date="2020" name="ISME J.">
        <title>Comparative genomics reveals insights into cyanobacterial evolution and habitat adaptation.</title>
        <authorList>
            <person name="Chen M.Y."/>
            <person name="Teng W.K."/>
            <person name="Zhao L."/>
            <person name="Hu C.X."/>
            <person name="Zhou Y.K."/>
            <person name="Han B.P."/>
            <person name="Song L.R."/>
            <person name="Shu W.S."/>
        </authorList>
    </citation>
    <scope>NUCLEOTIDE SEQUENCE [LARGE SCALE GENOMIC DNA]</scope>
    <source>
        <strain evidence="1 2">FACHB-196</strain>
    </source>
</reference>
<accession>A0ABR8FMW6</accession>
<comment type="caution">
    <text evidence="1">The sequence shown here is derived from an EMBL/GenBank/DDBJ whole genome shotgun (WGS) entry which is preliminary data.</text>
</comment>
<evidence type="ECO:0000313" key="2">
    <source>
        <dbReference type="Proteomes" id="UP000640531"/>
    </source>
</evidence>
<sequence length="175" mass="19594">MEMIKLPYVVEPSEELVLIGGQGIGSVELPKYGALQDDEDAFIIENEISIEKLAIDTAKAIEQKSETDEKTVIKTADALLSKDYEFFVDNLQELLDFSKQKKMLLKHENVVLVTAIIKFRLTSNWTIEHTKNPALLKPGLFARILEFAKNEQYAYMEDGGGEVEGDTTVVDAVIV</sequence>
<evidence type="ECO:0000313" key="1">
    <source>
        <dbReference type="EMBL" id="MBD2570056.1"/>
    </source>
</evidence>
<keyword evidence="2" id="KW-1185">Reference proteome</keyword>
<name>A0ABR8FMW6_9NOST</name>
<dbReference type="EMBL" id="JACJST010000020">
    <property type="protein sequence ID" value="MBD2570056.1"/>
    <property type="molecule type" value="Genomic_DNA"/>
</dbReference>
<dbReference type="RefSeq" id="WP_190717437.1">
    <property type="nucleotide sequence ID" value="NZ_JACJST010000020.1"/>
</dbReference>